<evidence type="ECO:0000256" key="1">
    <source>
        <dbReference type="SAM" id="Phobius"/>
    </source>
</evidence>
<sequence length="191" mass="20943">MAKKEDLDMLKKIFGITLFIVSMLFVSFPAFVVAGAPKAKFFVVPVTGVEVPFLDVMSDRSFVGEGHFAANGMPVLSVVEAYFVTIDLLLPGRERVEDPETKNLRPHLIELRLGGLPVFTHQLPILAIVWDASGKGNAEYLAVAKYSEGEEPRFLGWATYAIKGVKGETLPMTKVGFREIIFLVPVGIEGS</sequence>
<dbReference type="Proteomes" id="UP000177171">
    <property type="component" value="Unassembled WGS sequence"/>
</dbReference>
<name>A0A1G2LRL4_9BACT</name>
<accession>A0A1G2LRL4</accession>
<protein>
    <submittedName>
        <fullName evidence="2">Uncharacterized protein</fullName>
    </submittedName>
</protein>
<keyword evidence="1" id="KW-0472">Membrane</keyword>
<keyword evidence="1" id="KW-0812">Transmembrane</keyword>
<evidence type="ECO:0000313" key="2">
    <source>
        <dbReference type="EMBL" id="OHA14285.1"/>
    </source>
</evidence>
<dbReference type="EMBL" id="MHQY01000011">
    <property type="protein sequence ID" value="OHA14285.1"/>
    <property type="molecule type" value="Genomic_DNA"/>
</dbReference>
<organism evidence="2 3">
    <name type="scientific">Candidatus Sungbacteria bacterium RIFCSPLOWO2_12_FULL_41_11</name>
    <dbReference type="NCBI Taxonomy" id="1802286"/>
    <lineage>
        <taxon>Bacteria</taxon>
        <taxon>Candidatus Sungiibacteriota</taxon>
    </lineage>
</organism>
<evidence type="ECO:0000313" key="3">
    <source>
        <dbReference type="Proteomes" id="UP000177171"/>
    </source>
</evidence>
<proteinExistence type="predicted"/>
<gene>
    <name evidence="2" type="ORF">A3G49_05190</name>
</gene>
<feature type="transmembrane region" description="Helical" evidence="1">
    <location>
        <begin position="12"/>
        <end position="36"/>
    </location>
</feature>
<keyword evidence="1" id="KW-1133">Transmembrane helix</keyword>
<comment type="caution">
    <text evidence="2">The sequence shown here is derived from an EMBL/GenBank/DDBJ whole genome shotgun (WGS) entry which is preliminary data.</text>
</comment>
<dbReference type="AlphaFoldDB" id="A0A1G2LRL4"/>
<reference evidence="2 3" key="1">
    <citation type="journal article" date="2016" name="Nat. Commun.">
        <title>Thousands of microbial genomes shed light on interconnected biogeochemical processes in an aquifer system.</title>
        <authorList>
            <person name="Anantharaman K."/>
            <person name="Brown C.T."/>
            <person name="Hug L.A."/>
            <person name="Sharon I."/>
            <person name="Castelle C.J."/>
            <person name="Probst A.J."/>
            <person name="Thomas B.C."/>
            <person name="Singh A."/>
            <person name="Wilkins M.J."/>
            <person name="Karaoz U."/>
            <person name="Brodie E.L."/>
            <person name="Williams K.H."/>
            <person name="Hubbard S.S."/>
            <person name="Banfield J.F."/>
        </authorList>
    </citation>
    <scope>NUCLEOTIDE SEQUENCE [LARGE SCALE GENOMIC DNA]</scope>
</reference>